<dbReference type="EMBL" id="JANPWB010000008">
    <property type="protein sequence ID" value="KAJ1166235.1"/>
    <property type="molecule type" value="Genomic_DNA"/>
</dbReference>
<dbReference type="Proteomes" id="UP001066276">
    <property type="component" value="Chromosome 4_2"/>
</dbReference>
<comment type="caution">
    <text evidence="1">The sequence shown here is derived from an EMBL/GenBank/DDBJ whole genome shotgun (WGS) entry which is preliminary data.</text>
</comment>
<gene>
    <name evidence="1" type="ORF">NDU88_006643</name>
</gene>
<proteinExistence type="predicted"/>
<protein>
    <submittedName>
        <fullName evidence="1">Uncharacterized protein</fullName>
    </submittedName>
</protein>
<feature type="non-terminal residue" evidence="1">
    <location>
        <position position="57"/>
    </location>
</feature>
<dbReference type="AlphaFoldDB" id="A0AAV7SQ93"/>
<accession>A0AAV7SQ93</accession>
<evidence type="ECO:0000313" key="2">
    <source>
        <dbReference type="Proteomes" id="UP001066276"/>
    </source>
</evidence>
<sequence length="57" mass="6313">CRRSVCRKAEIPSMINRMHSVNAANTANMKKTPINPVQLLLLKEACNTILQSTSDNS</sequence>
<keyword evidence="2" id="KW-1185">Reference proteome</keyword>
<organism evidence="1 2">
    <name type="scientific">Pleurodeles waltl</name>
    <name type="common">Iberian ribbed newt</name>
    <dbReference type="NCBI Taxonomy" id="8319"/>
    <lineage>
        <taxon>Eukaryota</taxon>
        <taxon>Metazoa</taxon>
        <taxon>Chordata</taxon>
        <taxon>Craniata</taxon>
        <taxon>Vertebrata</taxon>
        <taxon>Euteleostomi</taxon>
        <taxon>Amphibia</taxon>
        <taxon>Batrachia</taxon>
        <taxon>Caudata</taxon>
        <taxon>Salamandroidea</taxon>
        <taxon>Salamandridae</taxon>
        <taxon>Pleurodelinae</taxon>
        <taxon>Pleurodeles</taxon>
    </lineage>
</organism>
<reference evidence="1" key="1">
    <citation type="journal article" date="2022" name="bioRxiv">
        <title>Sequencing and chromosome-scale assembly of the giantPleurodeles waltlgenome.</title>
        <authorList>
            <person name="Brown T."/>
            <person name="Elewa A."/>
            <person name="Iarovenko S."/>
            <person name="Subramanian E."/>
            <person name="Araus A.J."/>
            <person name="Petzold A."/>
            <person name="Susuki M."/>
            <person name="Suzuki K.-i.T."/>
            <person name="Hayashi T."/>
            <person name="Toyoda A."/>
            <person name="Oliveira C."/>
            <person name="Osipova E."/>
            <person name="Leigh N.D."/>
            <person name="Simon A."/>
            <person name="Yun M.H."/>
        </authorList>
    </citation>
    <scope>NUCLEOTIDE SEQUENCE</scope>
    <source>
        <strain evidence="1">20211129_DDA</strain>
        <tissue evidence="1">Liver</tissue>
    </source>
</reference>
<evidence type="ECO:0000313" key="1">
    <source>
        <dbReference type="EMBL" id="KAJ1166235.1"/>
    </source>
</evidence>
<name>A0AAV7SQ93_PLEWA</name>
<feature type="non-terminal residue" evidence="1">
    <location>
        <position position="1"/>
    </location>
</feature>